<gene>
    <name evidence="1" type="ORF">A3C16_03865</name>
</gene>
<proteinExistence type="predicted"/>
<dbReference type="EMBL" id="MHQL01000005">
    <property type="protein sequence ID" value="OHA03922.1"/>
    <property type="molecule type" value="Genomic_DNA"/>
</dbReference>
<dbReference type="GO" id="GO:0010498">
    <property type="term" value="P:proteasomal protein catabolic process"/>
    <property type="evidence" value="ECO:0007669"/>
    <property type="project" value="InterPro"/>
</dbReference>
<dbReference type="Pfam" id="PF03136">
    <property type="entry name" value="Pup_ligase"/>
    <property type="match status" value="1"/>
</dbReference>
<dbReference type="GO" id="GO:0019941">
    <property type="term" value="P:modification-dependent protein catabolic process"/>
    <property type="evidence" value="ECO:0007669"/>
    <property type="project" value="InterPro"/>
</dbReference>
<accession>A0A1G2KZI4</accession>
<dbReference type="AlphaFoldDB" id="A0A1G2KZI4"/>
<dbReference type="GO" id="GO:0005524">
    <property type="term" value="F:ATP binding"/>
    <property type="evidence" value="ECO:0007669"/>
    <property type="project" value="TreeGrafter"/>
</dbReference>
<dbReference type="GO" id="GO:0070490">
    <property type="term" value="P:protein pupylation"/>
    <property type="evidence" value="ECO:0007669"/>
    <property type="project" value="TreeGrafter"/>
</dbReference>
<name>A0A1G2KZI4_9BACT</name>
<reference evidence="1 2" key="1">
    <citation type="journal article" date="2016" name="Nat. Commun.">
        <title>Thousands of microbial genomes shed light on interconnected biogeochemical processes in an aquifer system.</title>
        <authorList>
            <person name="Anantharaman K."/>
            <person name="Brown C.T."/>
            <person name="Hug L.A."/>
            <person name="Sharon I."/>
            <person name="Castelle C.J."/>
            <person name="Probst A.J."/>
            <person name="Thomas B.C."/>
            <person name="Singh A."/>
            <person name="Wilkins M.J."/>
            <person name="Karaoz U."/>
            <person name="Brodie E.L."/>
            <person name="Williams K.H."/>
            <person name="Hubbard S.S."/>
            <person name="Banfield J.F."/>
        </authorList>
    </citation>
    <scope>NUCLEOTIDE SEQUENCE [LARGE SCALE GENOMIC DNA]</scope>
</reference>
<dbReference type="Proteomes" id="UP000177811">
    <property type="component" value="Unassembled WGS sequence"/>
</dbReference>
<evidence type="ECO:0008006" key="3">
    <source>
        <dbReference type="Google" id="ProtNLM"/>
    </source>
</evidence>
<dbReference type="InterPro" id="IPR004347">
    <property type="entry name" value="Pup_ligase/deamidase"/>
</dbReference>
<organism evidence="1 2">
    <name type="scientific">Candidatus Sungbacteria bacterium RIFCSPHIGHO2_02_FULL_51_29</name>
    <dbReference type="NCBI Taxonomy" id="1802273"/>
    <lineage>
        <taxon>Bacteria</taxon>
        <taxon>Candidatus Sungiibacteriota</taxon>
    </lineage>
</organism>
<comment type="caution">
    <text evidence="1">The sequence shown here is derived from an EMBL/GenBank/DDBJ whole genome shotgun (WGS) entry which is preliminary data.</text>
</comment>
<evidence type="ECO:0000313" key="1">
    <source>
        <dbReference type="EMBL" id="OHA03922.1"/>
    </source>
</evidence>
<protein>
    <recommendedName>
        <fullName evidence="3">Pup--protein ligase</fullName>
    </recommendedName>
</protein>
<dbReference type="PANTHER" id="PTHR42307">
    <property type="entry name" value="PUP DEAMIDASE/DEPUPYLASE"/>
    <property type="match status" value="1"/>
</dbReference>
<evidence type="ECO:0000313" key="2">
    <source>
        <dbReference type="Proteomes" id="UP000177811"/>
    </source>
</evidence>
<dbReference type="PANTHER" id="PTHR42307:SF2">
    <property type="entry name" value="PUP DEAMIDASE_DEPUPYLASE"/>
    <property type="match status" value="1"/>
</dbReference>
<sequence length="504" mass="57972">MQKRIFGLETEYSPAIKGQSYCTAHASNIILELFRMTKDGRFTVPLLEDHHFFPKQGQRFFLGSNGARFYFDNEHKLPEYATPECLSIRECLLHSMAGDRIVEDIRKESLRELGPQHTEDLIITRINTVFGERAGGDTVGCHENYMTLASFIHLQPNTRIQNISDLLVHYLAPFLASRIIFDGAGAIRFTPERGWHYVISQRAFFMRHLSSPSPQGDRGFVTFRVDGKQECPPENMRLHLHCGDLFMSPFGKFIAMGATHLMLRAIEERETEDPLFTSRYHIDLMRDHVALASDPTLQAPFSFSTPGGSCHLRAVDIQRECIEFVLRHVRSFVTEEKEYLQAWIRMTDMLANDPSDASEELDWAIKHALLTQRFGEDFSSPKARLLAYLYHDISERGVYHRLVEKNLVKRFASEKEVALCRITPPKTRAEFRARYLKAVAPLHDKVQFIENWGRFAGPPGFFGFADITNPFDMTTPQGEALLQEIEGYKQKERRPFLIDDSCEI</sequence>